<dbReference type="EMBL" id="NEVH01007823">
    <property type="protein sequence ID" value="PNF35212.1"/>
    <property type="molecule type" value="Genomic_DNA"/>
</dbReference>
<reference evidence="3 4" key="1">
    <citation type="submission" date="2017-12" db="EMBL/GenBank/DDBJ databases">
        <title>Hemimetabolous genomes reveal molecular basis of termite eusociality.</title>
        <authorList>
            <person name="Harrison M.C."/>
            <person name="Jongepier E."/>
            <person name="Robertson H.M."/>
            <person name="Arning N."/>
            <person name="Bitard-Feildel T."/>
            <person name="Chao H."/>
            <person name="Childers C.P."/>
            <person name="Dinh H."/>
            <person name="Doddapaneni H."/>
            <person name="Dugan S."/>
            <person name="Gowin J."/>
            <person name="Greiner C."/>
            <person name="Han Y."/>
            <person name="Hu H."/>
            <person name="Hughes D.S.T."/>
            <person name="Huylmans A.-K."/>
            <person name="Kemena C."/>
            <person name="Kremer L.P.M."/>
            <person name="Lee S.L."/>
            <person name="Lopez-Ezquerra A."/>
            <person name="Mallet L."/>
            <person name="Monroy-Kuhn J.M."/>
            <person name="Moser A."/>
            <person name="Murali S.C."/>
            <person name="Muzny D.M."/>
            <person name="Otani S."/>
            <person name="Piulachs M.-D."/>
            <person name="Poelchau M."/>
            <person name="Qu J."/>
            <person name="Schaub F."/>
            <person name="Wada-Katsumata A."/>
            <person name="Worley K.C."/>
            <person name="Xie Q."/>
            <person name="Ylla G."/>
            <person name="Poulsen M."/>
            <person name="Gibbs R.A."/>
            <person name="Schal C."/>
            <person name="Richards S."/>
            <person name="Belles X."/>
            <person name="Korb J."/>
            <person name="Bornberg-Bauer E."/>
        </authorList>
    </citation>
    <scope>NUCLEOTIDE SEQUENCE [LARGE SCALE GENOMIC DNA]</scope>
    <source>
        <tissue evidence="3">Whole body</tissue>
    </source>
</reference>
<dbReference type="OrthoDB" id="8193070at2759"/>
<evidence type="ECO:0000256" key="2">
    <source>
        <dbReference type="SAM" id="MobiDB-lite"/>
    </source>
</evidence>
<feature type="compositionally biased region" description="Polar residues" evidence="2">
    <location>
        <begin position="762"/>
        <end position="788"/>
    </location>
</feature>
<feature type="coiled-coil region" evidence="1">
    <location>
        <begin position="389"/>
        <end position="423"/>
    </location>
</feature>
<feature type="coiled-coil region" evidence="1">
    <location>
        <begin position="601"/>
        <end position="646"/>
    </location>
</feature>
<evidence type="ECO:0000313" key="3">
    <source>
        <dbReference type="EMBL" id="PNF35212.1"/>
    </source>
</evidence>
<feature type="compositionally biased region" description="Polar residues" evidence="2">
    <location>
        <begin position="732"/>
        <end position="743"/>
    </location>
</feature>
<dbReference type="Proteomes" id="UP000235965">
    <property type="component" value="Unassembled WGS sequence"/>
</dbReference>
<organism evidence="3 4">
    <name type="scientific">Cryptotermes secundus</name>
    <dbReference type="NCBI Taxonomy" id="105785"/>
    <lineage>
        <taxon>Eukaryota</taxon>
        <taxon>Metazoa</taxon>
        <taxon>Ecdysozoa</taxon>
        <taxon>Arthropoda</taxon>
        <taxon>Hexapoda</taxon>
        <taxon>Insecta</taxon>
        <taxon>Pterygota</taxon>
        <taxon>Neoptera</taxon>
        <taxon>Polyneoptera</taxon>
        <taxon>Dictyoptera</taxon>
        <taxon>Blattodea</taxon>
        <taxon>Blattoidea</taxon>
        <taxon>Termitoidae</taxon>
        <taxon>Kalotermitidae</taxon>
        <taxon>Cryptotermitinae</taxon>
        <taxon>Cryptotermes</taxon>
    </lineage>
</organism>
<feature type="coiled-coil region" evidence="1">
    <location>
        <begin position="118"/>
        <end position="152"/>
    </location>
</feature>
<feature type="region of interest" description="Disordered" evidence="2">
    <location>
        <begin position="715"/>
        <end position="788"/>
    </location>
</feature>
<keyword evidence="1" id="KW-0175">Coiled coil</keyword>
<evidence type="ECO:0000313" key="4">
    <source>
        <dbReference type="Proteomes" id="UP000235965"/>
    </source>
</evidence>
<feature type="coiled-coil region" evidence="1">
    <location>
        <begin position="449"/>
        <end position="497"/>
    </location>
</feature>
<accession>A0A2J7R305</accession>
<proteinExistence type="predicted"/>
<gene>
    <name evidence="3" type="ORF">B7P43_G06861</name>
</gene>
<feature type="compositionally biased region" description="Basic and acidic residues" evidence="2">
    <location>
        <begin position="746"/>
        <end position="756"/>
    </location>
</feature>
<comment type="caution">
    <text evidence="3">The sequence shown here is derived from an EMBL/GenBank/DDBJ whole genome shotgun (WGS) entry which is preliminary data.</text>
</comment>
<dbReference type="STRING" id="105785.A0A2J7R305"/>
<dbReference type="AlphaFoldDB" id="A0A2J7R305"/>
<sequence>MQEVNNDLNDFQCIVYQKEGRTRNNETLANNQEFHQTLGSQTGVPAEYTRTLQGSEKEREEQKMLENLKSNIRTWSVKSAEEMRKFIVSAEEQKKQIQDFLEVRNSRRKNVAEAKLQNEAIGLELQTSRRNIQELESQFDQVQNICNELQQHCNPVAVTLENCVQAKECIVHYYEHIRQQVKEEDELFKVQKVQLKNTEERWRQQVLEEVEERKKDKILAEKVKMEMDQKIEDVSAKIIALQQKNTALENTIIQKTAKRQNLVSKMMQELQELNEKASKAQKKNEELTAAREAQKSHITDLESSLQNAANDRDSLMNKVLHLQQAIDEARKRKQALSEGLEQTKARSMALEVANSELDSVLEQKRNVKLGLTSQLEQCEIEMKDMNGILGEIQDACDKKQEDIKRLQEQLQTKQLEQEALTSEYRTEITQMMIKIELEKKTSYDMGSELQREEQLANVLLDRLKEVRASNSSMEQQCQMLEEDIAKTSTRAEELQVLANEEVEREEKVVEDLKGVEISLLDLQNYLAESNRKHEEFILKVTREKCEADEELKSAQHGLQNSIASHECMVQETMMLVNESRQSYAQHIEMKEAALMACRNEFHSLTQQVETASAEKDTLEAKMKDMLKMLEVTVNELEEKLLKKRAEQRPQAASTPISMVLPQPEQVSSAGDQQFPRGILKAPVPESLVSSKQVQFFGLSSDSEISLLDEPALPSTHAKTATVKEPSSEDDFMSNTQKSQSAQLIDNPKRIAKETQPRKFFKSRSQPIRNTGIQVVQGSPATSNMGFDD</sequence>
<evidence type="ECO:0000256" key="1">
    <source>
        <dbReference type="SAM" id="Coils"/>
    </source>
</evidence>
<name>A0A2J7R305_9NEOP</name>
<dbReference type="InParanoid" id="A0A2J7R305"/>
<feature type="coiled-coil region" evidence="1">
    <location>
        <begin position="224"/>
        <end position="346"/>
    </location>
</feature>
<protein>
    <submittedName>
        <fullName evidence="3">Uncharacterized protein</fullName>
    </submittedName>
</protein>
<keyword evidence="4" id="KW-1185">Reference proteome</keyword>